<feature type="binding site" evidence="4">
    <location>
        <position position="427"/>
    </location>
    <ligand>
        <name>Zn(2+)</name>
        <dbReference type="ChEBI" id="CHEBI:29105"/>
        <note>catalytic</note>
    </ligand>
</feature>
<keyword evidence="7" id="KW-0732">Signal</keyword>
<dbReference type="GO" id="GO:0006508">
    <property type="term" value="P:proteolysis"/>
    <property type="evidence" value="ECO:0007669"/>
    <property type="project" value="InterPro"/>
</dbReference>
<dbReference type="InterPro" id="IPR006586">
    <property type="entry name" value="ADAM_Cys-rich"/>
</dbReference>
<dbReference type="EMBL" id="MU839827">
    <property type="protein sequence ID" value="KAK1761459.1"/>
    <property type="molecule type" value="Genomic_DNA"/>
</dbReference>
<dbReference type="PANTHER" id="PTHR11905:SF159">
    <property type="entry name" value="ADAM METALLOPROTEASE"/>
    <property type="match status" value="1"/>
</dbReference>
<evidence type="ECO:0000256" key="5">
    <source>
        <dbReference type="SAM" id="MobiDB-lite"/>
    </source>
</evidence>
<keyword evidence="6" id="KW-0812">Transmembrane</keyword>
<dbReference type="InterPro" id="IPR001590">
    <property type="entry name" value="Peptidase_M12B"/>
</dbReference>
<dbReference type="Gene3D" id="3.40.1620.60">
    <property type="match status" value="1"/>
</dbReference>
<dbReference type="Gene3D" id="3.40.390.10">
    <property type="entry name" value="Collagenase (Catalytic Domain)"/>
    <property type="match status" value="1"/>
</dbReference>
<keyword evidence="11" id="KW-1185">Reference proteome</keyword>
<dbReference type="PANTHER" id="PTHR11905">
    <property type="entry name" value="ADAM A DISINTEGRIN AND METALLOPROTEASE DOMAIN"/>
    <property type="match status" value="1"/>
</dbReference>
<feature type="signal peptide" evidence="7">
    <location>
        <begin position="1"/>
        <end position="23"/>
    </location>
</feature>
<dbReference type="SMART" id="SM00050">
    <property type="entry name" value="DISIN"/>
    <property type="match status" value="1"/>
</dbReference>
<feature type="region of interest" description="Disordered" evidence="5">
    <location>
        <begin position="741"/>
        <end position="801"/>
    </location>
</feature>
<dbReference type="GO" id="GO:0046872">
    <property type="term" value="F:metal ion binding"/>
    <property type="evidence" value="ECO:0007669"/>
    <property type="project" value="UniProtKB-KW"/>
</dbReference>
<evidence type="ECO:0000256" key="2">
    <source>
        <dbReference type="ARBA" id="ARBA00056552"/>
    </source>
</evidence>
<dbReference type="PROSITE" id="PS50215">
    <property type="entry name" value="ADAM_MEPRO"/>
    <property type="match status" value="1"/>
</dbReference>
<dbReference type="SMART" id="SM00608">
    <property type="entry name" value="ACR"/>
    <property type="match status" value="1"/>
</dbReference>
<evidence type="ECO:0000259" key="9">
    <source>
        <dbReference type="PROSITE" id="PS50215"/>
    </source>
</evidence>
<feature type="binding site" evidence="4">
    <location>
        <position position="433"/>
    </location>
    <ligand>
        <name>Zn(2+)</name>
        <dbReference type="ChEBI" id="CHEBI:29105"/>
        <note>catalytic</note>
    </ligand>
</feature>
<evidence type="ECO:0000256" key="6">
    <source>
        <dbReference type="SAM" id="Phobius"/>
    </source>
</evidence>
<name>A0AAJ0FGV1_9PEZI</name>
<dbReference type="Pfam" id="PF00200">
    <property type="entry name" value="Disintegrin"/>
    <property type="match status" value="1"/>
</dbReference>
<dbReference type="AlphaFoldDB" id="A0AAJ0FGV1"/>
<comment type="function">
    <text evidence="2">Probable zinc protease.</text>
</comment>
<feature type="domain" description="Peptidase M12B" evidence="9">
    <location>
        <begin position="273"/>
        <end position="495"/>
    </location>
</feature>
<evidence type="ECO:0000313" key="11">
    <source>
        <dbReference type="Proteomes" id="UP001239445"/>
    </source>
</evidence>
<evidence type="ECO:0000259" key="8">
    <source>
        <dbReference type="PROSITE" id="PS50214"/>
    </source>
</evidence>
<keyword evidence="1" id="KW-1015">Disulfide bond</keyword>
<dbReference type="PROSITE" id="PS50214">
    <property type="entry name" value="DISINTEGRIN_2"/>
    <property type="match status" value="1"/>
</dbReference>
<comment type="caution">
    <text evidence="10">The sequence shown here is derived from an EMBL/GenBank/DDBJ whole genome shotgun (WGS) entry which is preliminary data.</text>
</comment>
<dbReference type="InterPro" id="IPR024079">
    <property type="entry name" value="MetalloPept_cat_dom_sf"/>
</dbReference>
<dbReference type="GO" id="GO:0004222">
    <property type="term" value="F:metalloendopeptidase activity"/>
    <property type="evidence" value="ECO:0007669"/>
    <property type="project" value="InterPro"/>
</dbReference>
<evidence type="ECO:0000256" key="4">
    <source>
        <dbReference type="PROSITE-ProRule" id="PRU00276"/>
    </source>
</evidence>
<dbReference type="Gene3D" id="4.10.70.10">
    <property type="entry name" value="Disintegrin domain"/>
    <property type="match status" value="1"/>
</dbReference>
<keyword evidence="6" id="KW-0472">Membrane</keyword>
<feature type="domain" description="Disintegrin" evidence="8">
    <location>
        <begin position="512"/>
        <end position="602"/>
    </location>
</feature>
<feature type="transmembrane region" description="Helical" evidence="6">
    <location>
        <begin position="705"/>
        <end position="730"/>
    </location>
</feature>
<feature type="compositionally biased region" description="Pro residues" evidence="5">
    <location>
        <begin position="770"/>
        <end position="783"/>
    </location>
</feature>
<evidence type="ECO:0000313" key="10">
    <source>
        <dbReference type="EMBL" id="KAK1761459.1"/>
    </source>
</evidence>
<gene>
    <name evidence="10" type="ORF">QBC47DRAFT_449430</name>
</gene>
<sequence>MTLFKAFAAVIAGASLLLQAATAHSTQRNALSRVSRLDDPIIQTPSHRVHALSSFEITFRVHDKGQKVRLTLDPNHDIISPDAAVQIMGADGKVRRIEPIDRLEHKIFRGSAFVQLDGQAEWTNAGWARINVHRDGSKPIFEGAFTINGNHHHIQSDENYRKTMIAGDPLVDFAADAYMVVWRDSDILPDSHQHTELKRDPSAAAAGCTSDQLLYNRDENNLVYRSVEEDVSVWSLSPRALFGRQMDGTAGGNGAGVNLANSIGSTAGCPSTRKVALVGIATDCTYTAQFNSTSAVRQNVIQQVNTASQVYESTFNISLGIQNLTISEAECPSSAPASAPWNVKCSGSTSITDRLNLFSTWRGQWKDNNAYWTLLSTCNTGSAVGLAWLGQVCQTGTQSGQNETISGANVVVRTSTEWLVFAHETGHTFGAVHDCTSSTCADGTVTKQQCCPLTASGSSCDARGQFIMNPSTGQGITKFSPCSIGNICSFLGRYSSRVQCLSNNRDVPTITGSQCGNGIVEAGEDCDCGGASGCANNPCCNPTTCKFTTNSVCDFSNEECCTQQCQFKSAGTVCRASTGVCDPEETCSGTSPACPADRSADDGTSCGDSGANLQCASGQCTSRDQQCKTLMGSLTTNNDTYSCSSQGCMLSCASPQFGRNTCYTMQQFFLDGTPCEGGGRCSNGNCQGSNLGKQIGNWFTENQNIVIPVASVVGGLIAIAILSCCITSFCRRRRAKRIPKTPSPAWNYGPMPGGMAPGQPPMGMAGARGMPPPYPGGPAPGGPNQPGAAWEPMRSRSFRYA</sequence>
<evidence type="ECO:0000256" key="7">
    <source>
        <dbReference type="SAM" id="SignalP"/>
    </source>
</evidence>
<dbReference type="InterPro" id="IPR036436">
    <property type="entry name" value="Disintegrin_dom_sf"/>
</dbReference>
<proteinExistence type="predicted"/>
<feature type="chain" id="PRO_5042542198" description="Disintegrin and metalloproteinase domain-containing protein B" evidence="7">
    <location>
        <begin position="24"/>
        <end position="801"/>
    </location>
</feature>
<protein>
    <recommendedName>
        <fullName evidence="3">Disintegrin and metalloproteinase domain-containing protein B</fullName>
    </recommendedName>
</protein>
<accession>A0AAJ0FGV1</accession>
<dbReference type="Proteomes" id="UP001239445">
    <property type="component" value="Unassembled WGS sequence"/>
</dbReference>
<evidence type="ECO:0000256" key="3">
    <source>
        <dbReference type="ARBA" id="ARBA00074021"/>
    </source>
</evidence>
<dbReference type="Pfam" id="PF13688">
    <property type="entry name" value="Reprolysin_5"/>
    <property type="match status" value="1"/>
</dbReference>
<reference evidence="10" key="1">
    <citation type="submission" date="2023-06" db="EMBL/GenBank/DDBJ databases">
        <title>Genome-scale phylogeny and comparative genomics of the fungal order Sordariales.</title>
        <authorList>
            <consortium name="Lawrence Berkeley National Laboratory"/>
            <person name="Hensen N."/>
            <person name="Bonometti L."/>
            <person name="Westerberg I."/>
            <person name="Brannstrom I.O."/>
            <person name="Guillou S."/>
            <person name="Cros-Aarteil S."/>
            <person name="Calhoun S."/>
            <person name="Haridas S."/>
            <person name="Kuo A."/>
            <person name="Mondo S."/>
            <person name="Pangilinan J."/>
            <person name="Riley R."/>
            <person name="Labutti K."/>
            <person name="Andreopoulos B."/>
            <person name="Lipzen A."/>
            <person name="Chen C."/>
            <person name="Yanf M."/>
            <person name="Daum C."/>
            <person name="Ng V."/>
            <person name="Clum A."/>
            <person name="Steindorff A."/>
            <person name="Ohm R."/>
            <person name="Martin F."/>
            <person name="Silar P."/>
            <person name="Natvig D."/>
            <person name="Lalanne C."/>
            <person name="Gautier V."/>
            <person name="Ament-Velasquez S.L."/>
            <person name="Kruys A."/>
            <person name="Hutchinson M.I."/>
            <person name="Powell A.J."/>
            <person name="Barry K."/>
            <person name="Miller A.N."/>
            <person name="Grigoriev I.V."/>
            <person name="Debuchy R."/>
            <person name="Gladieux P."/>
            <person name="Thoren M.H."/>
            <person name="Johannesson H."/>
        </authorList>
    </citation>
    <scope>NUCLEOTIDE SEQUENCE</scope>
    <source>
        <strain evidence="10">PSN4</strain>
    </source>
</reference>
<dbReference type="SUPFAM" id="SSF57552">
    <property type="entry name" value="Blood coagulation inhibitor (disintegrin)"/>
    <property type="match status" value="1"/>
</dbReference>
<keyword evidence="4" id="KW-0479">Metal-binding</keyword>
<dbReference type="CDD" id="cd04271">
    <property type="entry name" value="ZnMc_ADAM_fungal"/>
    <property type="match status" value="1"/>
</dbReference>
<dbReference type="InterPro" id="IPR001762">
    <property type="entry name" value="Disintegrin_dom"/>
</dbReference>
<keyword evidence="6" id="KW-1133">Transmembrane helix</keyword>
<comment type="caution">
    <text evidence="4">Lacks conserved residue(s) required for the propagation of feature annotation.</text>
</comment>
<dbReference type="InterPro" id="IPR034028">
    <property type="entry name" value="ZnMc_ADAM_fungal"/>
</dbReference>
<keyword evidence="4" id="KW-0862">Zinc</keyword>
<feature type="active site" evidence="4">
    <location>
        <position position="424"/>
    </location>
</feature>
<dbReference type="SUPFAM" id="SSF55486">
    <property type="entry name" value="Metalloproteases ('zincins'), catalytic domain"/>
    <property type="match status" value="1"/>
</dbReference>
<feature type="binding site" evidence="4">
    <location>
        <position position="423"/>
    </location>
    <ligand>
        <name>Zn(2+)</name>
        <dbReference type="ChEBI" id="CHEBI:29105"/>
        <note>catalytic</note>
    </ligand>
</feature>
<dbReference type="FunFam" id="4.10.70.10:FF:000003">
    <property type="entry name" value="Disintegrin and metalloproteinase domain-containing protein 17"/>
    <property type="match status" value="1"/>
</dbReference>
<evidence type="ECO:0000256" key="1">
    <source>
        <dbReference type="ARBA" id="ARBA00023157"/>
    </source>
</evidence>
<organism evidence="10 11">
    <name type="scientific">Echria macrotheca</name>
    <dbReference type="NCBI Taxonomy" id="438768"/>
    <lineage>
        <taxon>Eukaryota</taxon>
        <taxon>Fungi</taxon>
        <taxon>Dikarya</taxon>
        <taxon>Ascomycota</taxon>
        <taxon>Pezizomycotina</taxon>
        <taxon>Sordariomycetes</taxon>
        <taxon>Sordariomycetidae</taxon>
        <taxon>Sordariales</taxon>
        <taxon>Schizotheciaceae</taxon>
        <taxon>Echria</taxon>
    </lineage>
</organism>